<protein>
    <recommendedName>
        <fullName evidence="4">Secreted protein</fullName>
    </recommendedName>
</protein>
<sequence>MRIRYLAAAVVTAGALMATLTGAANASDAPAPTAPAETVAVTCEGAEGHAVLARKLTEAEVKELQAKGGTPAKATMPATGMKIDKLPEGAEIPEFPEGVTVTKLPDGTEIAKLPEGAEAPGLPDVVKAVPALPATPLDSSERAGTEKGGILSPKDDETVAARVLPAEEVEVGKAVPPAEGVIVTCSKAERAEDFKAEPAEEAGGR</sequence>
<dbReference type="RefSeq" id="WP_306861785.1">
    <property type="nucleotide sequence ID" value="NZ_JAUSRB010000002.1"/>
</dbReference>
<proteinExistence type="predicted"/>
<organism evidence="2 3">
    <name type="scientific">Streptosporangium brasiliense</name>
    <dbReference type="NCBI Taxonomy" id="47480"/>
    <lineage>
        <taxon>Bacteria</taxon>
        <taxon>Bacillati</taxon>
        <taxon>Actinomycetota</taxon>
        <taxon>Actinomycetes</taxon>
        <taxon>Streptosporangiales</taxon>
        <taxon>Streptosporangiaceae</taxon>
        <taxon>Streptosporangium</taxon>
    </lineage>
</organism>
<reference evidence="2 3" key="1">
    <citation type="submission" date="2023-07" db="EMBL/GenBank/DDBJ databases">
        <title>Sequencing the genomes of 1000 actinobacteria strains.</title>
        <authorList>
            <person name="Klenk H.-P."/>
        </authorList>
    </citation>
    <scope>NUCLEOTIDE SEQUENCE [LARGE SCALE GENOMIC DNA]</scope>
    <source>
        <strain evidence="2 3">DSM 44109</strain>
    </source>
</reference>
<evidence type="ECO:0008006" key="4">
    <source>
        <dbReference type="Google" id="ProtNLM"/>
    </source>
</evidence>
<evidence type="ECO:0000256" key="1">
    <source>
        <dbReference type="SAM" id="SignalP"/>
    </source>
</evidence>
<keyword evidence="3" id="KW-1185">Reference proteome</keyword>
<dbReference type="Proteomes" id="UP001230426">
    <property type="component" value="Unassembled WGS sequence"/>
</dbReference>
<feature type="chain" id="PRO_5045330424" description="Secreted protein" evidence="1">
    <location>
        <begin position="27"/>
        <end position="205"/>
    </location>
</feature>
<gene>
    <name evidence="2" type="ORF">J2S55_003474</name>
</gene>
<evidence type="ECO:0000313" key="2">
    <source>
        <dbReference type="EMBL" id="MDP9864208.1"/>
    </source>
</evidence>
<comment type="caution">
    <text evidence="2">The sequence shown here is derived from an EMBL/GenBank/DDBJ whole genome shotgun (WGS) entry which is preliminary data.</text>
</comment>
<feature type="signal peptide" evidence="1">
    <location>
        <begin position="1"/>
        <end position="26"/>
    </location>
</feature>
<name>A0ABT9R4Q3_9ACTN</name>
<keyword evidence="1" id="KW-0732">Signal</keyword>
<dbReference type="EMBL" id="JAUSRB010000002">
    <property type="protein sequence ID" value="MDP9864208.1"/>
    <property type="molecule type" value="Genomic_DNA"/>
</dbReference>
<accession>A0ABT9R4Q3</accession>
<evidence type="ECO:0000313" key="3">
    <source>
        <dbReference type="Proteomes" id="UP001230426"/>
    </source>
</evidence>